<dbReference type="Proteomes" id="UP000199088">
    <property type="component" value="Unassembled WGS sequence"/>
</dbReference>
<proteinExistence type="predicted"/>
<evidence type="ECO:0000313" key="2">
    <source>
        <dbReference type="EMBL" id="SDO98960.1"/>
    </source>
</evidence>
<reference evidence="3" key="1">
    <citation type="submission" date="2016-10" db="EMBL/GenBank/DDBJ databases">
        <authorList>
            <person name="Varghese N."/>
            <person name="Submissions S."/>
        </authorList>
    </citation>
    <scope>NUCLEOTIDE SEQUENCE [LARGE SCALE GENOMIC DNA]</scope>
    <source>
        <strain evidence="3">DSM 45843</strain>
    </source>
</reference>
<feature type="compositionally biased region" description="Low complexity" evidence="1">
    <location>
        <begin position="272"/>
        <end position="292"/>
    </location>
</feature>
<protein>
    <submittedName>
        <fullName evidence="2">Uncharacterized protein</fullName>
    </submittedName>
</protein>
<feature type="region of interest" description="Disordered" evidence="1">
    <location>
        <begin position="263"/>
        <end position="321"/>
    </location>
</feature>
<name>A0A1H0P2S3_9ACTN</name>
<keyword evidence="3" id="KW-1185">Reference proteome</keyword>
<evidence type="ECO:0000256" key="1">
    <source>
        <dbReference type="SAM" id="MobiDB-lite"/>
    </source>
</evidence>
<dbReference type="STRING" id="1052260.SAMN05660199_02941"/>
<sequence length="321" mass="32980">MGMQAAGARRTSDWPADAAVEAAAAWASAVHRAPGPWAAVRTAVGSAQARAGLRATLTVLRGLPSSTIPVGPGPAGTEIARWFGGSARISPWARAPVAVLDLPATTAEYLSGRPRQAMRTNITRARAAGLTCTPVLDEAGRRAVVGDVARMRAQDPAAMVLEQGIEEVRSHMLVARTEQGEAVGLAEVVVDGPVAGLATLVTAPGNPAGAALRYLLHLAVVEHVLERQVRVLVVSGSMLLTPAGTRYFQRRTGFVPARVRLVRGTPGQPTRPSSVGSAAASPGCSSTPGSASDTHATSVLSRSRTRRAGSSSSTGVASTVE</sequence>
<organism evidence="2 3">
    <name type="scientific">Klenkia soli</name>
    <dbReference type="NCBI Taxonomy" id="1052260"/>
    <lineage>
        <taxon>Bacteria</taxon>
        <taxon>Bacillati</taxon>
        <taxon>Actinomycetota</taxon>
        <taxon>Actinomycetes</taxon>
        <taxon>Geodermatophilales</taxon>
        <taxon>Geodermatophilaceae</taxon>
        <taxon>Klenkia</taxon>
    </lineage>
</organism>
<gene>
    <name evidence="2" type="ORF">SAMN05660199_02941</name>
</gene>
<feature type="compositionally biased region" description="Low complexity" evidence="1">
    <location>
        <begin position="308"/>
        <end position="321"/>
    </location>
</feature>
<dbReference type="EMBL" id="FNIR01000009">
    <property type="protein sequence ID" value="SDO98960.1"/>
    <property type="molecule type" value="Genomic_DNA"/>
</dbReference>
<evidence type="ECO:0000313" key="3">
    <source>
        <dbReference type="Proteomes" id="UP000199088"/>
    </source>
</evidence>
<accession>A0A1H0P2S3</accession>
<dbReference type="AlphaFoldDB" id="A0A1H0P2S3"/>